<evidence type="ECO:0000259" key="1">
    <source>
        <dbReference type="Pfam" id="PF04782"/>
    </source>
</evidence>
<organism evidence="2">
    <name type="scientific">Arundo donax</name>
    <name type="common">Giant reed</name>
    <name type="synonym">Donax arundinaceus</name>
    <dbReference type="NCBI Taxonomy" id="35708"/>
    <lineage>
        <taxon>Eukaryota</taxon>
        <taxon>Viridiplantae</taxon>
        <taxon>Streptophyta</taxon>
        <taxon>Embryophyta</taxon>
        <taxon>Tracheophyta</taxon>
        <taxon>Spermatophyta</taxon>
        <taxon>Magnoliopsida</taxon>
        <taxon>Liliopsida</taxon>
        <taxon>Poales</taxon>
        <taxon>Poaceae</taxon>
        <taxon>PACMAD clade</taxon>
        <taxon>Arundinoideae</taxon>
        <taxon>Arundineae</taxon>
        <taxon>Arundo</taxon>
    </lineage>
</organism>
<dbReference type="Pfam" id="PF04782">
    <property type="entry name" value="DUF632"/>
    <property type="match status" value="1"/>
</dbReference>
<dbReference type="AlphaFoldDB" id="A0A0A9C0H5"/>
<name>A0A0A9C0H5_ARUDO</name>
<reference evidence="2" key="1">
    <citation type="submission" date="2014-09" db="EMBL/GenBank/DDBJ databases">
        <authorList>
            <person name="Magalhaes I.L.F."/>
            <person name="Oliveira U."/>
            <person name="Santos F.R."/>
            <person name="Vidigal T.H.D.A."/>
            <person name="Brescovit A.D."/>
            <person name="Santos A.J."/>
        </authorList>
    </citation>
    <scope>NUCLEOTIDE SEQUENCE</scope>
    <source>
        <tissue evidence="2">Shoot tissue taken approximately 20 cm above the soil surface</tissue>
    </source>
</reference>
<proteinExistence type="predicted"/>
<protein>
    <recommendedName>
        <fullName evidence="1">DUF632 domain-containing protein</fullName>
    </recommendedName>
</protein>
<reference evidence="2" key="2">
    <citation type="journal article" date="2015" name="Data Brief">
        <title>Shoot transcriptome of the giant reed, Arundo donax.</title>
        <authorList>
            <person name="Barrero R.A."/>
            <person name="Guerrero F.D."/>
            <person name="Moolhuijzen P."/>
            <person name="Goolsby J.A."/>
            <person name="Tidwell J."/>
            <person name="Bellgard S.E."/>
            <person name="Bellgard M.I."/>
        </authorList>
    </citation>
    <scope>NUCLEOTIDE SEQUENCE</scope>
    <source>
        <tissue evidence="2">Shoot tissue taken approximately 20 cm above the soil surface</tissue>
    </source>
</reference>
<dbReference type="PANTHER" id="PTHR21450:SF30">
    <property type="entry name" value="OS07G0686500 PROTEIN"/>
    <property type="match status" value="1"/>
</dbReference>
<feature type="domain" description="DUF632" evidence="1">
    <location>
        <begin position="1"/>
        <end position="199"/>
    </location>
</feature>
<dbReference type="EMBL" id="GBRH01228096">
    <property type="protein sequence ID" value="JAD69799.1"/>
    <property type="molecule type" value="Transcribed_RNA"/>
</dbReference>
<accession>A0A0A9C0H5</accession>
<dbReference type="InterPro" id="IPR006867">
    <property type="entry name" value="DUF632"/>
</dbReference>
<sequence length="206" mass="23758">MKEVEILFFRACESGKEVSRVLEEDKVQFRPLLPEEITHESKPSGFLATFFACCWEDVAILESPPLAEIKYLTWHKSVSPQLSPSRDRPGTNTGSHISTLDRLYAWESKLYEVKASSTVCRKYDEKCKKLRHQESRGEYQINIDLTRAAVKDLHSRILVAVQKIDFISKNIEDLRDRDLQPQLEELIGSLIRMWATMLSAIGTNMR</sequence>
<dbReference type="PANTHER" id="PTHR21450">
    <property type="entry name" value="PROTEIN ALTERED PHOSPHATE STARVATION RESPONSE 1"/>
    <property type="match status" value="1"/>
</dbReference>
<evidence type="ECO:0000313" key="2">
    <source>
        <dbReference type="EMBL" id="JAD69799.1"/>
    </source>
</evidence>